<dbReference type="Pfam" id="PF25990">
    <property type="entry name" value="Beta-barrel_YknX"/>
    <property type="match status" value="1"/>
</dbReference>
<dbReference type="PANTHER" id="PTHR30386:SF19">
    <property type="entry name" value="MULTIDRUG EXPORT PROTEIN EMRA-RELATED"/>
    <property type="match status" value="1"/>
</dbReference>
<dbReference type="InterPro" id="IPR050739">
    <property type="entry name" value="MFP"/>
</dbReference>
<evidence type="ECO:0000259" key="5">
    <source>
        <dbReference type="Pfam" id="PF25990"/>
    </source>
</evidence>
<dbReference type="Proteomes" id="UP001156641">
    <property type="component" value="Unassembled WGS sequence"/>
</dbReference>
<dbReference type="Pfam" id="PF25885">
    <property type="entry name" value="HH_EMRA"/>
    <property type="match status" value="1"/>
</dbReference>
<keyword evidence="7" id="KW-1185">Reference proteome</keyword>
<evidence type="ECO:0000256" key="2">
    <source>
        <dbReference type="SAM" id="MobiDB-lite"/>
    </source>
</evidence>
<name>A0ABQ6A647_9PROT</name>
<comment type="subcellular location">
    <subcellularLocation>
        <location evidence="1">Cell envelope</location>
    </subcellularLocation>
</comment>
<keyword evidence="3" id="KW-0812">Transmembrane</keyword>
<dbReference type="Gene3D" id="2.40.50.100">
    <property type="match status" value="1"/>
</dbReference>
<organism evidence="6 7">
    <name type="scientific">Acidocella aquatica</name>
    <dbReference type="NCBI Taxonomy" id="1922313"/>
    <lineage>
        <taxon>Bacteria</taxon>
        <taxon>Pseudomonadati</taxon>
        <taxon>Pseudomonadota</taxon>
        <taxon>Alphaproteobacteria</taxon>
        <taxon>Acetobacterales</taxon>
        <taxon>Acidocellaceae</taxon>
        <taxon>Acidocella</taxon>
    </lineage>
</organism>
<feature type="domain" description="YknX-like beta-barrel" evidence="5">
    <location>
        <begin position="273"/>
        <end position="355"/>
    </location>
</feature>
<dbReference type="InterPro" id="IPR058636">
    <property type="entry name" value="Beta-barrel_YknX"/>
</dbReference>
<protein>
    <submittedName>
        <fullName evidence="6">Hemolysin secretion protein D</fullName>
    </submittedName>
</protein>
<evidence type="ECO:0000256" key="1">
    <source>
        <dbReference type="ARBA" id="ARBA00004196"/>
    </source>
</evidence>
<keyword evidence="3" id="KW-1133">Transmembrane helix</keyword>
<comment type="caution">
    <text evidence="6">The sequence shown here is derived from an EMBL/GenBank/DDBJ whole genome shotgun (WGS) entry which is preliminary data.</text>
</comment>
<proteinExistence type="predicted"/>
<reference evidence="7" key="1">
    <citation type="journal article" date="2019" name="Int. J. Syst. Evol. Microbiol.">
        <title>The Global Catalogue of Microorganisms (GCM) 10K type strain sequencing project: providing services to taxonomists for standard genome sequencing and annotation.</title>
        <authorList>
            <consortium name="The Broad Institute Genomics Platform"/>
            <consortium name="The Broad Institute Genome Sequencing Center for Infectious Disease"/>
            <person name="Wu L."/>
            <person name="Ma J."/>
        </authorList>
    </citation>
    <scope>NUCLEOTIDE SEQUENCE [LARGE SCALE GENOMIC DNA]</scope>
    <source>
        <strain evidence="7">NBRC 112502</strain>
    </source>
</reference>
<evidence type="ECO:0000313" key="6">
    <source>
        <dbReference type="EMBL" id="GLR67929.1"/>
    </source>
</evidence>
<sequence length="368" mass="39440">MSQANTVAREKSAQPDRPGAAAVRRINRNRLLRPVLMFGGVLVVVIATLIFWLTSGRYVSSDDTYVDGAKVSLSTDVSGLVAQVYVHDNQHVTAGQPLFSLSQTGFNIAVAAARAQLAQAVLDVKAAKRGYAQAVAQIGQQKIQVAKDQADLARFAAVVRNGGVTRSTFDDAQFALSADQAKLDELQQAAGLQLAKLNDNANIPVEDTPGYQSAEAALNNALVSQKDSVVRAPYSGYVTQVEQLQPGMYLAAGTAAFGLVSDTDVFITSQPKEDQLTWVRDGQNVTITVDSYPGQTWKGVVESISPASGSEFSILPAQNSSGNWVKVVQRIPVRVKITSGPDGFQLRDGMSAEISIDTQHHRHLSDLF</sequence>
<dbReference type="EMBL" id="BSOS01000073">
    <property type="protein sequence ID" value="GLR67929.1"/>
    <property type="molecule type" value="Genomic_DNA"/>
</dbReference>
<dbReference type="PANTHER" id="PTHR30386">
    <property type="entry name" value="MEMBRANE FUSION SUBUNIT OF EMRAB-TOLC MULTIDRUG EFFLUX PUMP"/>
    <property type="match status" value="1"/>
</dbReference>
<dbReference type="SUPFAM" id="SSF111369">
    <property type="entry name" value="HlyD-like secretion proteins"/>
    <property type="match status" value="1"/>
</dbReference>
<dbReference type="InterPro" id="IPR058633">
    <property type="entry name" value="EmrA/FarA_HH"/>
</dbReference>
<keyword evidence="3" id="KW-0472">Membrane</keyword>
<accession>A0ABQ6A647</accession>
<evidence type="ECO:0000256" key="3">
    <source>
        <dbReference type="SAM" id="Phobius"/>
    </source>
</evidence>
<evidence type="ECO:0000313" key="7">
    <source>
        <dbReference type="Proteomes" id="UP001156641"/>
    </source>
</evidence>
<feature type="region of interest" description="Disordered" evidence="2">
    <location>
        <begin position="1"/>
        <end position="20"/>
    </location>
</feature>
<dbReference type="RefSeq" id="WP_284258732.1">
    <property type="nucleotide sequence ID" value="NZ_BSOS01000073.1"/>
</dbReference>
<feature type="domain" description="Multidrug export protein EmrA/FarA alpha-helical hairpin" evidence="4">
    <location>
        <begin position="106"/>
        <end position="224"/>
    </location>
</feature>
<gene>
    <name evidence="6" type="ORF">GCM10010909_26100</name>
</gene>
<evidence type="ECO:0000259" key="4">
    <source>
        <dbReference type="Pfam" id="PF25885"/>
    </source>
</evidence>
<dbReference type="Gene3D" id="2.40.30.170">
    <property type="match status" value="1"/>
</dbReference>
<feature type="transmembrane region" description="Helical" evidence="3">
    <location>
        <begin position="34"/>
        <end position="53"/>
    </location>
</feature>